<dbReference type="InterPro" id="IPR036396">
    <property type="entry name" value="Cyt_P450_sf"/>
</dbReference>
<keyword evidence="8" id="KW-0472">Membrane</keyword>
<dbReference type="InterPro" id="IPR001128">
    <property type="entry name" value="Cyt_P450"/>
</dbReference>
<dbReference type="GO" id="GO:0005506">
    <property type="term" value="F:iron ion binding"/>
    <property type="evidence" value="ECO:0007669"/>
    <property type="project" value="InterPro"/>
</dbReference>
<keyword evidence="7" id="KW-0503">Monooxygenase</keyword>
<keyword evidence="8" id="KW-0812">Transmembrane</keyword>
<dbReference type="GO" id="GO:0016705">
    <property type="term" value="F:oxidoreductase activity, acting on paired donors, with incorporation or reduction of molecular oxygen"/>
    <property type="evidence" value="ECO:0007669"/>
    <property type="project" value="InterPro"/>
</dbReference>
<evidence type="ECO:0000256" key="6">
    <source>
        <dbReference type="ARBA" id="ARBA00023004"/>
    </source>
</evidence>
<keyword evidence="5" id="KW-0560">Oxidoreductase</keyword>
<evidence type="ECO:0000313" key="9">
    <source>
        <dbReference type="EMBL" id="KAF5849849.1"/>
    </source>
</evidence>
<proteinExistence type="inferred from homology"/>
<name>A0A8H5ZJB4_COCSA</name>
<evidence type="ECO:0000256" key="7">
    <source>
        <dbReference type="ARBA" id="ARBA00023033"/>
    </source>
</evidence>
<comment type="caution">
    <text evidence="9">The sequence shown here is derived from an EMBL/GenBank/DDBJ whole genome shotgun (WGS) entry which is preliminary data.</text>
</comment>
<evidence type="ECO:0000256" key="8">
    <source>
        <dbReference type="SAM" id="Phobius"/>
    </source>
</evidence>
<comment type="cofactor">
    <cofactor evidence="1">
        <name>heme</name>
        <dbReference type="ChEBI" id="CHEBI:30413"/>
    </cofactor>
</comment>
<evidence type="ECO:0000256" key="5">
    <source>
        <dbReference type="ARBA" id="ARBA00023002"/>
    </source>
</evidence>
<accession>A0A8H5ZJB4</accession>
<dbReference type="AlphaFoldDB" id="A0A8H5ZJB4"/>
<dbReference type="Gene3D" id="1.10.630.10">
    <property type="entry name" value="Cytochrome P450"/>
    <property type="match status" value="1"/>
</dbReference>
<evidence type="ECO:0000256" key="1">
    <source>
        <dbReference type="ARBA" id="ARBA00001971"/>
    </source>
</evidence>
<evidence type="ECO:0000256" key="3">
    <source>
        <dbReference type="ARBA" id="ARBA00022617"/>
    </source>
</evidence>
<dbReference type="CDD" id="cd11041">
    <property type="entry name" value="CYP503A1-like"/>
    <property type="match status" value="1"/>
</dbReference>
<keyword evidence="3" id="KW-0349">Heme</keyword>
<dbReference type="PANTHER" id="PTHR46206">
    <property type="entry name" value="CYTOCHROME P450"/>
    <property type="match status" value="1"/>
</dbReference>
<dbReference type="GO" id="GO:0020037">
    <property type="term" value="F:heme binding"/>
    <property type="evidence" value="ECO:0007669"/>
    <property type="project" value="InterPro"/>
</dbReference>
<protein>
    <submittedName>
        <fullName evidence="9">Uncharacterized protein</fullName>
    </submittedName>
</protein>
<dbReference type="PANTHER" id="PTHR46206:SF2">
    <property type="entry name" value="CYTOCHROME P450 MONOOXYGENASE AUSG-RELATED"/>
    <property type="match status" value="1"/>
</dbReference>
<evidence type="ECO:0000256" key="4">
    <source>
        <dbReference type="ARBA" id="ARBA00022723"/>
    </source>
</evidence>
<dbReference type="EMBL" id="WNKQ01000008">
    <property type="protein sequence ID" value="KAF5849849.1"/>
    <property type="molecule type" value="Genomic_DNA"/>
</dbReference>
<evidence type="ECO:0000256" key="2">
    <source>
        <dbReference type="ARBA" id="ARBA00010617"/>
    </source>
</evidence>
<sequence length="308" mass="35201">MEGSYCCRRYAILRVSKEYLIEAIGVGILVSTFPSLIQLLVLFFSKKPKAVKDKLNEVLGFLNRILAEWQRRKAKVKKSGEPAPRYEDTLEWLHRESSGAPADAALYQMALSLATIHTTSDLLNQTLKRLANDSDLVSELRKEVVQVLSTDDLKKIALANLKLMDSTIKQTQMMNPIAMRRITKEKVVLPTRLIFPNGQYISIDGNNMFDADIYLDPYKFDVYQYYHVQEDSKTAIKAHLISTCSENLSLGHGIHSCPGCFFYDWQLASGASLEPYNMFGDTVIFDPSNKLRYRRRQEELDLDSLHFD</sequence>
<feature type="transmembrane region" description="Helical" evidence="8">
    <location>
        <begin position="19"/>
        <end position="44"/>
    </location>
</feature>
<dbReference type="Pfam" id="PF00067">
    <property type="entry name" value="p450"/>
    <property type="match status" value="1"/>
</dbReference>
<keyword evidence="4" id="KW-0479">Metal-binding</keyword>
<dbReference type="GO" id="GO:0004497">
    <property type="term" value="F:monooxygenase activity"/>
    <property type="evidence" value="ECO:0007669"/>
    <property type="project" value="UniProtKB-KW"/>
</dbReference>
<gene>
    <name evidence="9" type="ORF">GGP41_005234</name>
</gene>
<comment type="similarity">
    <text evidence="2">Belongs to the cytochrome P450 family.</text>
</comment>
<evidence type="ECO:0000313" key="10">
    <source>
        <dbReference type="Proteomes" id="UP000624244"/>
    </source>
</evidence>
<keyword evidence="6" id="KW-0408">Iron</keyword>
<dbReference type="SUPFAM" id="SSF48264">
    <property type="entry name" value="Cytochrome P450"/>
    <property type="match status" value="1"/>
</dbReference>
<organism evidence="9 10">
    <name type="scientific">Cochliobolus sativus</name>
    <name type="common">Common root rot and spot blotch fungus</name>
    <name type="synonym">Bipolaris sorokiniana</name>
    <dbReference type="NCBI Taxonomy" id="45130"/>
    <lineage>
        <taxon>Eukaryota</taxon>
        <taxon>Fungi</taxon>
        <taxon>Dikarya</taxon>
        <taxon>Ascomycota</taxon>
        <taxon>Pezizomycotina</taxon>
        <taxon>Dothideomycetes</taxon>
        <taxon>Pleosporomycetidae</taxon>
        <taxon>Pleosporales</taxon>
        <taxon>Pleosporineae</taxon>
        <taxon>Pleosporaceae</taxon>
        <taxon>Bipolaris</taxon>
    </lineage>
</organism>
<reference evidence="9" key="1">
    <citation type="submission" date="2019-11" db="EMBL/GenBank/DDBJ databases">
        <title>Bipolaris sorokiniana Genome sequencing.</title>
        <authorList>
            <person name="Wang H."/>
        </authorList>
    </citation>
    <scope>NUCLEOTIDE SEQUENCE</scope>
</reference>
<keyword evidence="8" id="KW-1133">Transmembrane helix</keyword>
<dbReference type="Proteomes" id="UP000624244">
    <property type="component" value="Unassembled WGS sequence"/>
</dbReference>